<evidence type="ECO:0000313" key="2">
    <source>
        <dbReference type="Proteomes" id="UP000198211"/>
    </source>
</evidence>
<dbReference type="AlphaFoldDB" id="A0A225UJ45"/>
<dbReference type="OrthoDB" id="141944at2759"/>
<reference evidence="2" key="1">
    <citation type="submission" date="2017-03" db="EMBL/GenBank/DDBJ databases">
        <title>Phytopthora megakarya and P. palmivora, two closely related causual agents of cacao black pod achieved similar genome size and gene model numbers by different mechanisms.</title>
        <authorList>
            <person name="Ali S."/>
            <person name="Shao J."/>
            <person name="Larry D.J."/>
            <person name="Kronmiller B."/>
            <person name="Shen D."/>
            <person name="Strem M.D."/>
            <person name="Melnick R.L."/>
            <person name="Guiltinan M.J."/>
            <person name="Tyler B.M."/>
            <person name="Meinhardt L.W."/>
            <person name="Bailey B.A."/>
        </authorList>
    </citation>
    <scope>NUCLEOTIDE SEQUENCE [LARGE SCALE GENOMIC DNA]</scope>
    <source>
        <strain evidence="2">zdho120</strain>
    </source>
</reference>
<comment type="caution">
    <text evidence="1">The sequence shown here is derived from an EMBL/GenBank/DDBJ whole genome shotgun (WGS) entry which is preliminary data.</text>
</comment>
<gene>
    <name evidence="1" type="ORF">PHMEG_00037746</name>
</gene>
<keyword evidence="2" id="KW-1185">Reference proteome</keyword>
<dbReference type="EMBL" id="NBNE01016866">
    <property type="protein sequence ID" value="OWY93008.1"/>
    <property type="molecule type" value="Genomic_DNA"/>
</dbReference>
<proteinExistence type="predicted"/>
<sequence>MDKQAIDDLYDACKLYLSTKIKYHKAVLTVTLDWLGKAASCRDQVTKFRIAFSTVHRYRRVGLHAIIRALPVM</sequence>
<organism evidence="1 2">
    <name type="scientific">Phytophthora megakarya</name>
    <dbReference type="NCBI Taxonomy" id="4795"/>
    <lineage>
        <taxon>Eukaryota</taxon>
        <taxon>Sar</taxon>
        <taxon>Stramenopiles</taxon>
        <taxon>Oomycota</taxon>
        <taxon>Peronosporomycetes</taxon>
        <taxon>Peronosporales</taxon>
        <taxon>Peronosporaceae</taxon>
        <taxon>Phytophthora</taxon>
    </lineage>
</organism>
<dbReference type="Proteomes" id="UP000198211">
    <property type="component" value="Unassembled WGS sequence"/>
</dbReference>
<evidence type="ECO:0000313" key="1">
    <source>
        <dbReference type="EMBL" id="OWY93008.1"/>
    </source>
</evidence>
<name>A0A225UJ45_9STRA</name>
<protein>
    <submittedName>
        <fullName evidence="1">Uncharacterized protein</fullName>
    </submittedName>
</protein>
<accession>A0A225UJ45</accession>